<dbReference type="InterPro" id="IPR000182">
    <property type="entry name" value="GNAT_dom"/>
</dbReference>
<comment type="caution">
    <text evidence="2">The sequence shown here is derived from an EMBL/GenBank/DDBJ whole genome shotgun (WGS) entry which is preliminary data.</text>
</comment>
<evidence type="ECO:0000259" key="1">
    <source>
        <dbReference type="PROSITE" id="PS51186"/>
    </source>
</evidence>
<dbReference type="PROSITE" id="PS51186">
    <property type="entry name" value="GNAT"/>
    <property type="match status" value="1"/>
</dbReference>
<protein>
    <submittedName>
        <fullName evidence="2">GNAT family N-acetyltransferase</fullName>
    </submittedName>
</protein>
<accession>A0ABS2CHV6</accession>
<dbReference type="Gene3D" id="3.40.630.30">
    <property type="match status" value="1"/>
</dbReference>
<name>A0ABS2CHV6_9MICO</name>
<organism evidence="2 3">
    <name type="scientific">Phycicoccus sonneratiae</name>
    <dbReference type="NCBI Taxonomy" id="2807628"/>
    <lineage>
        <taxon>Bacteria</taxon>
        <taxon>Bacillati</taxon>
        <taxon>Actinomycetota</taxon>
        <taxon>Actinomycetes</taxon>
        <taxon>Micrococcales</taxon>
        <taxon>Intrasporangiaceae</taxon>
        <taxon>Phycicoccus</taxon>
    </lineage>
</organism>
<keyword evidence="3" id="KW-1185">Reference proteome</keyword>
<dbReference type="RefSeq" id="WP_204129944.1">
    <property type="nucleotide sequence ID" value="NZ_JAFDVD010000005.1"/>
</dbReference>
<dbReference type="EMBL" id="JAFDVD010000005">
    <property type="protein sequence ID" value="MBM6399447.1"/>
    <property type="molecule type" value="Genomic_DNA"/>
</dbReference>
<dbReference type="InterPro" id="IPR016181">
    <property type="entry name" value="Acyl_CoA_acyltransferase"/>
</dbReference>
<evidence type="ECO:0000313" key="3">
    <source>
        <dbReference type="Proteomes" id="UP001430172"/>
    </source>
</evidence>
<proteinExistence type="predicted"/>
<dbReference type="Proteomes" id="UP001430172">
    <property type="component" value="Unassembled WGS sequence"/>
</dbReference>
<sequence length="166" mass="18515">MTADLVWRAPTPADAEALGRMHFRAWVDTYGPLLPDGWFDDRGPEDRIALWARVTAEPLPLGVRRVAVLDGSRPVAWCQTGPARVHEGVDPVRDEELWGLYVARDHLGTGLGQALLEWGVGDRPAELWVAEGNERAIAFYRRNGFTLDGTQAESRGFPLAELRMVR</sequence>
<reference evidence="2" key="1">
    <citation type="submission" date="2021-02" db="EMBL/GenBank/DDBJ databases">
        <title>Phycicoccus sp. MQZ13P-5T, whole genome shotgun sequence.</title>
        <authorList>
            <person name="Tuo L."/>
        </authorList>
    </citation>
    <scope>NUCLEOTIDE SEQUENCE</scope>
    <source>
        <strain evidence="2">MQZ13P-5</strain>
    </source>
</reference>
<dbReference type="Pfam" id="PF00583">
    <property type="entry name" value="Acetyltransf_1"/>
    <property type="match status" value="1"/>
</dbReference>
<evidence type="ECO:0000313" key="2">
    <source>
        <dbReference type="EMBL" id="MBM6399447.1"/>
    </source>
</evidence>
<dbReference type="SUPFAM" id="SSF55729">
    <property type="entry name" value="Acyl-CoA N-acyltransferases (Nat)"/>
    <property type="match status" value="1"/>
</dbReference>
<gene>
    <name evidence="2" type="ORF">JQN70_03520</name>
</gene>
<feature type="domain" description="N-acetyltransferase" evidence="1">
    <location>
        <begin position="5"/>
        <end position="166"/>
    </location>
</feature>